<dbReference type="InterPro" id="IPR022739">
    <property type="entry name" value="Polyphenol_oxidase_cen"/>
</dbReference>
<name>A0A5E4FVM4_PRUDU</name>
<evidence type="ECO:0000313" key="9">
    <source>
        <dbReference type="Proteomes" id="UP000327085"/>
    </source>
</evidence>
<evidence type="ECO:0000259" key="6">
    <source>
        <dbReference type="Pfam" id="PF00264"/>
    </source>
</evidence>
<comment type="similarity">
    <text evidence="2">Belongs to the tyrosinase family.</text>
</comment>
<dbReference type="OMA" id="HAHHANI"/>
<evidence type="ECO:0000256" key="4">
    <source>
        <dbReference type="ARBA" id="ARBA00023002"/>
    </source>
</evidence>
<dbReference type="InterPro" id="IPR002227">
    <property type="entry name" value="Tyrosinase_Cu-bd"/>
</dbReference>
<keyword evidence="3" id="KW-0479">Metal-binding</keyword>
<dbReference type="PANTHER" id="PTHR11474:SF128">
    <property type="entry name" value="AUREUSIDIN SYNTHASE-LIKE"/>
    <property type="match status" value="1"/>
</dbReference>
<dbReference type="GO" id="GO:0004097">
    <property type="term" value="F:catechol oxidase activity"/>
    <property type="evidence" value="ECO:0007669"/>
    <property type="project" value="InterPro"/>
</dbReference>
<feature type="domain" description="Polyphenol oxidase central" evidence="7">
    <location>
        <begin position="208"/>
        <end position="256"/>
    </location>
</feature>
<evidence type="ECO:0000259" key="7">
    <source>
        <dbReference type="Pfam" id="PF12142"/>
    </source>
</evidence>
<dbReference type="GO" id="GO:0046872">
    <property type="term" value="F:metal ion binding"/>
    <property type="evidence" value="ECO:0007669"/>
    <property type="project" value="UniProtKB-KW"/>
</dbReference>
<dbReference type="Gene3D" id="1.10.1280.10">
    <property type="entry name" value="Di-copper center containing domain from catechol oxidase"/>
    <property type="match status" value="2"/>
</dbReference>
<feature type="domain" description="Tyrosinase copper-binding" evidence="6">
    <location>
        <begin position="148"/>
        <end position="197"/>
    </location>
</feature>
<evidence type="ECO:0000256" key="5">
    <source>
        <dbReference type="ARBA" id="ARBA00023008"/>
    </source>
</evidence>
<evidence type="ECO:0000256" key="3">
    <source>
        <dbReference type="ARBA" id="ARBA00022723"/>
    </source>
</evidence>
<organism evidence="8 9">
    <name type="scientific">Prunus dulcis</name>
    <name type="common">Almond</name>
    <name type="synonym">Amygdalus dulcis</name>
    <dbReference type="NCBI Taxonomy" id="3755"/>
    <lineage>
        <taxon>Eukaryota</taxon>
        <taxon>Viridiplantae</taxon>
        <taxon>Streptophyta</taxon>
        <taxon>Embryophyta</taxon>
        <taxon>Tracheophyta</taxon>
        <taxon>Spermatophyta</taxon>
        <taxon>Magnoliopsida</taxon>
        <taxon>eudicotyledons</taxon>
        <taxon>Gunneridae</taxon>
        <taxon>Pentapetalae</taxon>
        <taxon>rosids</taxon>
        <taxon>fabids</taxon>
        <taxon>Rosales</taxon>
        <taxon>Rosaceae</taxon>
        <taxon>Amygdaloideae</taxon>
        <taxon>Amygdaleae</taxon>
        <taxon>Prunus</taxon>
    </lineage>
</organism>
<proteinExistence type="inferred from homology"/>
<dbReference type="Pfam" id="PF12142">
    <property type="entry name" value="PPO1_DWL"/>
    <property type="match status" value="1"/>
</dbReference>
<dbReference type="Pfam" id="PF00264">
    <property type="entry name" value="Tyrosinase"/>
    <property type="match status" value="1"/>
</dbReference>
<evidence type="ECO:0000313" key="8">
    <source>
        <dbReference type="EMBL" id="VVA31524.1"/>
    </source>
</evidence>
<evidence type="ECO:0000256" key="2">
    <source>
        <dbReference type="ARBA" id="ARBA00009928"/>
    </source>
</evidence>
<dbReference type="PRINTS" id="PR00092">
    <property type="entry name" value="TYROSINASE"/>
</dbReference>
<protein>
    <submittedName>
        <fullName evidence="8">PREDICTED: polyphenol oxidase</fullName>
    </submittedName>
</protein>
<keyword evidence="5" id="KW-0186">Copper</keyword>
<sequence length="268" mass="31055">MASNVCREIVDKILGILGGDDSIYPSGNYKVNGDHIQDLKCGEEAIIDFQFLDPSTHLRIRRPAHHVDDDYIAKYKRALTIMKSLADSDPRSFSRQANIHCLYCTGAYDQPHSNLSIDIHRTWLYPVQRSQSCSWDEGGVCDGPGTVERASHNTMHKWVGSNFQPKREDMGAFYSAAWDPTFHAHHANIDRLWEVWRGVHKFDLHNMDPDWLNSSFYFHDQNSQLVTIYVCDVLNTAKLRSVYEEADLPWLNMRPKRYIFHPKWTSKL</sequence>
<dbReference type="Gramene" id="VVA31524">
    <property type="protein sequence ID" value="VVA31524"/>
    <property type="gene ID" value="Prudul26B009046"/>
</dbReference>
<keyword evidence="4" id="KW-0560">Oxidoreductase</keyword>
<dbReference type="PANTHER" id="PTHR11474">
    <property type="entry name" value="TYROSINASE FAMILY MEMBER"/>
    <property type="match status" value="1"/>
</dbReference>
<dbReference type="AlphaFoldDB" id="A0A5E4FVM4"/>
<gene>
    <name evidence="8" type="ORF">ALMOND_2B009046</name>
</gene>
<reference evidence="9" key="1">
    <citation type="journal article" date="2020" name="Plant J.">
        <title>Transposons played a major role in the diversification between the closely related almond and peach genomes: results from the almond genome sequence.</title>
        <authorList>
            <person name="Alioto T."/>
            <person name="Alexiou K.G."/>
            <person name="Bardil A."/>
            <person name="Barteri F."/>
            <person name="Castanera R."/>
            <person name="Cruz F."/>
            <person name="Dhingra A."/>
            <person name="Duval H."/>
            <person name="Fernandez I Marti A."/>
            <person name="Frias L."/>
            <person name="Galan B."/>
            <person name="Garcia J.L."/>
            <person name="Howad W."/>
            <person name="Gomez-Garrido J."/>
            <person name="Gut M."/>
            <person name="Julca I."/>
            <person name="Morata J."/>
            <person name="Puigdomenech P."/>
            <person name="Ribeca P."/>
            <person name="Rubio Cabetas M.J."/>
            <person name="Vlasova A."/>
            <person name="Wirthensohn M."/>
            <person name="Garcia-Mas J."/>
            <person name="Gabaldon T."/>
            <person name="Casacuberta J.M."/>
            <person name="Arus P."/>
        </authorList>
    </citation>
    <scope>NUCLEOTIDE SEQUENCE [LARGE SCALE GENOMIC DNA]</scope>
    <source>
        <strain evidence="9">cv. Texas</strain>
    </source>
</reference>
<evidence type="ECO:0000256" key="1">
    <source>
        <dbReference type="ARBA" id="ARBA00001973"/>
    </source>
</evidence>
<dbReference type="SUPFAM" id="SSF48056">
    <property type="entry name" value="Di-copper centre-containing domain"/>
    <property type="match status" value="1"/>
</dbReference>
<dbReference type="InParanoid" id="A0A5E4FVM4"/>
<dbReference type="InterPro" id="IPR008922">
    <property type="entry name" value="Di-copper_centre_dom_sf"/>
</dbReference>
<dbReference type="Proteomes" id="UP000327085">
    <property type="component" value="Chromosome 8"/>
</dbReference>
<dbReference type="InterPro" id="IPR050316">
    <property type="entry name" value="Tyrosinase/Hemocyanin"/>
</dbReference>
<dbReference type="EMBL" id="CABIKO010000218">
    <property type="protein sequence ID" value="VVA31524.1"/>
    <property type="molecule type" value="Genomic_DNA"/>
</dbReference>
<accession>A0A5E4FVM4</accession>
<comment type="cofactor">
    <cofactor evidence="1">
        <name>Cu(2+)</name>
        <dbReference type="ChEBI" id="CHEBI:29036"/>
    </cofactor>
</comment>